<evidence type="ECO:0000313" key="18">
    <source>
        <dbReference type="Proteomes" id="UP000275401"/>
    </source>
</evidence>
<dbReference type="PANTHER" id="PTHR30555:SF0">
    <property type="entry name" value="CATALASE-PEROXIDASE"/>
    <property type="match status" value="1"/>
</dbReference>
<evidence type="ECO:0000256" key="12">
    <source>
        <dbReference type="ARBA" id="ARBA00074141"/>
    </source>
</evidence>
<evidence type="ECO:0000256" key="11">
    <source>
        <dbReference type="ARBA" id="ARBA00067012"/>
    </source>
</evidence>
<comment type="caution">
    <text evidence="13">Lacks conserved residue(s) required for the propagation of feature annotation.</text>
</comment>
<comment type="subunit">
    <text evidence="13">Homodimer or homotetramer.</text>
</comment>
<dbReference type="PROSITE" id="PS50873">
    <property type="entry name" value="PEROXIDASE_4"/>
    <property type="match status" value="1"/>
</dbReference>
<evidence type="ECO:0000256" key="10">
    <source>
        <dbReference type="ARBA" id="ARBA00060838"/>
    </source>
</evidence>
<dbReference type="Proteomes" id="UP000275401">
    <property type="component" value="Unassembled WGS sequence"/>
</dbReference>
<dbReference type="GO" id="GO:0070301">
    <property type="term" value="P:cellular response to hydrogen peroxide"/>
    <property type="evidence" value="ECO:0007669"/>
    <property type="project" value="TreeGrafter"/>
</dbReference>
<dbReference type="GO" id="GO:0042744">
    <property type="term" value="P:hydrogen peroxide catabolic process"/>
    <property type="evidence" value="ECO:0007669"/>
    <property type="project" value="UniProtKB-KW"/>
</dbReference>
<comment type="function">
    <text evidence="9 13">Bifunctional enzyme with both catalase and broad-spectrum peroxidase activity.</text>
</comment>
<evidence type="ECO:0000256" key="2">
    <source>
        <dbReference type="ARBA" id="ARBA00022617"/>
    </source>
</evidence>
<dbReference type="InterPro" id="IPR010255">
    <property type="entry name" value="Haem_peroxidase_sf"/>
</dbReference>
<dbReference type="FunFam" id="1.10.420.10:FF:000002">
    <property type="entry name" value="Catalase-peroxidase"/>
    <property type="match status" value="1"/>
</dbReference>
<evidence type="ECO:0000256" key="6">
    <source>
        <dbReference type="ARBA" id="ARBA00023324"/>
    </source>
</evidence>
<dbReference type="PRINTS" id="PR00460">
    <property type="entry name" value="BPEROXIDASE"/>
</dbReference>
<dbReference type="PROSITE" id="PS00436">
    <property type="entry name" value="PEROXIDASE_2"/>
    <property type="match status" value="1"/>
</dbReference>
<feature type="binding site" description="axial binding residue" evidence="13">
    <location>
        <position position="274"/>
    </location>
    <ligand>
        <name>heme b</name>
        <dbReference type="ChEBI" id="CHEBI:60344"/>
    </ligand>
    <ligandPart>
        <name>Fe</name>
        <dbReference type="ChEBI" id="CHEBI:18248"/>
    </ligandPart>
</feature>
<evidence type="ECO:0000256" key="15">
    <source>
        <dbReference type="SAM" id="MobiDB-lite"/>
    </source>
</evidence>
<keyword evidence="3 13" id="KW-0479">Metal-binding</keyword>
<evidence type="ECO:0000256" key="5">
    <source>
        <dbReference type="ARBA" id="ARBA00023004"/>
    </source>
</evidence>
<reference evidence="17 18" key="1">
    <citation type="submission" date="2018-11" db="EMBL/GenBank/DDBJ databases">
        <title>The Potential of Streptomyces as Biocontrol Agents against the Tomato grey mould, Botrytis cinerea (Gray mold) Frontiers in Microbiology.</title>
        <authorList>
            <person name="Li D."/>
        </authorList>
    </citation>
    <scope>NUCLEOTIDE SEQUENCE [LARGE SCALE GENOMIC DNA]</scope>
    <source>
        <strain evidence="17 18">NEAU-LD23</strain>
    </source>
</reference>
<comment type="PTM">
    <text evidence="13">Formation of the three residue Trp-Tyr-Met cross-link is important for the catalase, but not the peroxidase activity of the enzyme.</text>
</comment>
<dbReference type="CDD" id="cd00649">
    <property type="entry name" value="catalase_peroxidase_1"/>
    <property type="match status" value="1"/>
</dbReference>
<keyword evidence="5 13" id="KW-0408">Iron</keyword>
<feature type="site" description="Transition state stabilizer" evidence="13">
    <location>
        <position position="107"/>
    </location>
</feature>
<keyword evidence="6 13" id="KW-0376">Hydrogen peroxide</keyword>
<comment type="similarity">
    <text evidence="10 13 14">Belongs to the peroxidase family. Peroxidase/catalase subfamily.</text>
</comment>
<dbReference type="EMBL" id="RIBZ01000289">
    <property type="protein sequence ID" value="RNG20103.1"/>
    <property type="molecule type" value="Genomic_DNA"/>
</dbReference>
<gene>
    <name evidence="13 17" type="primary">katG</name>
    <name evidence="17" type="ORF">EEJ42_24120</name>
</gene>
<dbReference type="Pfam" id="PF00141">
    <property type="entry name" value="peroxidase"/>
    <property type="match status" value="2"/>
</dbReference>
<evidence type="ECO:0000313" key="17">
    <source>
        <dbReference type="EMBL" id="RNG20103.1"/>
    </source>
</evidence>
<dbReference type="NCBIfam" id="TIGR00198">
    <property type="entry name" value="cat_per_HPI"/>
    <property type="match status" value="1"/>
</dbReference>
<comment type="caution">
    <text evidence="17">The sequence shown here is derived from an EMBL/GenBank/DDBJ whole genome shotgun (WGS) entry which is preliminary data.</text>
</comment>
<feature type="active site" description="Proton acceptor" evidence="13">
    <location>
        <position position="111"/>
    </location>
</feature>
<protein>
    <recommendedName>
        <fullName evidence="12 13">Catalase-peroxidase</fullName>
        <shortName evidence="13">CP</shortName>
        <ecNumber evidence="11 13">1.11.1.21</ecNumber>
    </recommendedName>
    <alternativeName>
        <fullName evidence="13">Peroxidase/catalase</fullName>
    </alternativeName>
</protein>
<feature type="domain" description="Plant heme peroxidase family profile" evidence="16">
    <location>
        <begin position="144"/>
        <end position="431"/>
    </location>
</feature>
<dbReference type="SUPFAM" id="SSF48113">
    <property type="entry name" value="Heme-dependent peroxidases"/>
    <property type="match status" value="2"/>
</dbReference>
<evidence type="ECO:0000256" key="13">
    <source>
        <dbReference type="HAMAP-Rule" id="MF_01961"/>
    </source>
</evidence>
<dbReference type="Gene3D" id="1.10.520.10">
    <property type="match status" value="2"/>
</dbReference>
<dbReference type="PRINTS" id="PR00458">
    <property type="entry name" value="PEROXIDASE"/>
</dbReference>
<sequence length="740" mass="80714">MSENHEAIVVDAKTEGEGGGGCPVAHGRAPHPTQGGGNRQWWPERLNLKILAKNPAVADPLGEDFDYAEAFNSLDLAAVKQDIAEVLTTSQDWWPADFGHYGPFMIRMAWHSAGTYRISDGRGGGGTGQQRFAPLNSWPDNGNLDKARRLLWPVKKKYGQSLSWADLMILTGNVALETMGFETFGFGGGRADVWEPEDDVYWGPETTWLGDERYSGDRELENPLGAVQMGLIYVNPEGPNGNPDPLAAARDIRETFRRMAMNDEETVALIAGGHTFGKTHGAGPADHVGADPEAATMEEQGLGWRNTYGTGKGADAITSGLEVTWTTTPTQWSNGFFKNLFEYEYELTQSPAGANQWVAKDAPEIVPDAHDPSKKHRPQMLTTDLSLRFDPIYGPISRRFYENPEEFADAFARAWYKLTHRDMGPKSLFLGPEVPEETLLWQDPLPEAEGETIGAEDIAALKAKLLDSGLTVSQLVGTAWASASTFRGSDKRGGANGARIRLEPQRGWEVNNPDELATVLRTLESIQQEFNSGAKKVSLADLIVLGGSAAVEKAAKDAGHDIEVPFTPGRVDATEEHTDVDSFAALEPTADGFRNYLGKGNRLPAEYLLIDRANLLTLSAPELTVLVGGLRVLGANHAQSSHGVLTDAPGTLTNDFFVNLLDLGTQWKSTSEAQDTFEGRDAATGEVKWTGTRADLVFGSNSELRALAEVYASDDAKEKFVKDFVEAWTKVMNLDRFDLV</sequence>
<proteinExistence type="inferred from homology"/>
<dbReference type="CDD" id="cd08200">
    <property type="entry name" value="catalase_peroxidase_2"/>
    <property type="match status" value="1"/>
</dbReference>
<dbReference type="Gene3D" id="1.10.420.10">
    <property type="entry name" value="Peroxidase, domain 2"/>
    <property type="match status" value="2"/>
</dbReference>
<keyword evidence="1 13" id="KW-0575">Peroxidase</keyword>
<evidence type="ECO:0000256" key="1">
    <source>
        <dbReference type="ARBA" id="ARBA00022559"/>
    </source>
</evidence>
<comment type="cofactor">
    <cofactor evidence="13">
        <name>heme b</name>
        <dbReference type="ChEBI" id="CHEBI:60344"/>
    </cofactor>
    <text evidence="13">Binds 1 heme b (iron(II)-protoporphyrin IX) group per dimer.</text>
</comment>
<evidence type="ECO:0000256" key="4">
    <source>
        <dbReference type="ARBA" id="ARBA00023002"/>
    </source>
</evidence>
<dbReference type="NCBIfam" id="NF011635">
    <property type="entry name" value="PRK15061.1"/>
    <property type="match status" value="1"/>
</dbReference>
<dbReference type="FunFam" id="1.10.420.10:FF:000004">
    <property type="entry name" value="Catalase-peroxidase"/>
    <property type="match status" value="1"/>
</dbReference>
<keyword evidence="4 13" id="KW-0560">Oxidoreductase</keyword>
<comment type="catalytic activity">
    <reaction evidence="7 13 14">
        <text>2 H2O2 = O2 + 2 H2O</text>
        <dbReference type="Rhea" id="RHEA:20309"/>
        <dbReference type="ChEBI" id="CHEBI:15377"/>
        <dbReference type="ChEBI" id="CHEBI:15379"/>
        <dbReference type="ChEBI" id="CHEBI:16240"/>
        <dbReference type="EC" id="1.11.1.21"/>
    </reaction>
</comment>
<dbReference type="InterPro" id="IPR019794">
    <property type="entry name" value="Peroxidases_AS"/>
</dbReference>
<keyword evidence="2 13" id="KW-0349">Heme</keyword>
<dbReference type="PANTHER" id="PTHR30555">
    <property type="entry name" value="HYDROPEROXIDASE I, BIFUNCTIONAL CATALASE-PEROXIDASE"/>
    <property type="match status" value="1"/>
</dbReference>
<feature type="cross-link" description="Tryptophyl-tyrosyl-methioninium (Tyr-Met) (with Trp-110)" evidence="13">
    <location>
        <begin position="233"/>
        <end position="259"/>
    </location>
</feature>
<evidence type="ECO:0000256" key="14">
    <source>
        <dbReference type="RuleBase" id="RU003451"/>
    </source>
</evidence>
<dbReference type="GO" id="GO:0020037">
    <property type="term" value="F:heme binding"/>
    <property type="evidence" value="ECO:0007669"/>
    <property type="project" value="InterPro"/>
</dbReference>
<dbReference type="RefSeq" id="WP_123102787.1">
    <property type="nucleotide sequence ID" value="NZ_RIBZ01000289.1"/>
</dbReference>
<dbReference type="GO" id="GO:0046872">
    <property type="term" value="F:metal ion binding"/>
    <property type="evidence" value="ECO:0007669"/>
    <property type="project" value="UniProtKB-KW"/>
</dbReference>
<dbReference type="FunFam" id="1.10.520.10:FF:000002">
    <property type="entry name" value="Catalase-peroxidase"/>
    <property type="match status" value="1"/>
</dbReference>
<dbReference type="AlphaFoldDB" id="A0A3M8VWS0"/>
<dbReference type="GO" id="GO:0005829">
    <property type="term" value="C:cytosol"/>
    <property type="evidence" value="ECO:0007669"/>
    <property type="project" value="UniProtKB-ARBA"/>
</dbReference>
<evidence type="ECO:0000256" key="3">
    <source>
        <dbReference type="ARBA" id="ARBA00022723"/>
    </source>
</evidence>
<evidence type="ECO:0000256" key="7">
    <source>
        <dbReference type="ARBA" id="ARBA00049145"/>
    </source>
</evidence>
<feature type="region of interest" description="Disordered" evidence="15">
    <location>
        <begin position="11"/>
        <end position="40"/>
    </location>
</feature>
<evidence type="ECO:0000256" key="8">
    <source>
        <dbReference type="ARBA" id="ARBA00051651"/>
    </source>
</evidence>
<dbReference type="HAMAP" id="MF_01961">
    <property type="entry name" value="Catal_peroxid"/>
    <property type="match status" value="1"/>
</dbReference>
<comment type="catalytic activity">
    <reaction evidence="8 13 14">
        <text>H2O2 + AH2 = A + 2 H2O</text>
        <dbReference type="Rhea" id="RHEA:30275"/>
        <dbReference type="ChEBI" id="CHEBI:13193"/>
        <dbReference type="ChEBI" id="CHEBI:15377"/>
        <dbReference type="ChEBI" id="CHEBI:16240"/>
        <dbReference type="ChEBI" id="CHEBI:17499"/>
        <dbReference type="EC" id="1.11.1.21"/>
    </reaction>
</comment>
<dbReference type="PROSITE" id="PS00435">
    <property type="entry name" value="PEROXIDASE_1"/>
    <property type="match status" value="1"/>
</dbReference>
<dbReference type="GO" id="GO:0004096">
    <property type="term" value="F:catalase activity"/>
    <property type="evidence" value="ECO:0007669"/>
    <property type="project" value="UniProtKB-UniRule"/>
</dbReference>
<dbReference type="InterPro" id="IPR019793">
    <property type="entry name" value="Peroxidases_heam-ligand_BS"/>
</dbReference>
<evidence type="ECO:0000259" key="16">
    <source>
        <dbReference type="PROSITE" id="PS50873"/>
    </source>
</evidence>
<keyword evidence="18" id="KW-1185">Reference proteome</keyword>
<evidence type="ECO:0000256" key="9">
    <source>
        <dbReference type="ARBA" id="ARBA00056989"/>
    </source>
</evidence>
<dbReference type="InterPro" id="IPR002016">
    <property type="entry name" value="Haem_peroxidase"/>
</dbReference>
<name>A0A3M8VWS0_9ACTN</name>
<organism evidence="17 18">
    <name type="scientific">Streptomyces botrytidirepellens</name>
    <dbReference type="NCBI Taxonomy" id="2486417"/>
    <lineage>
        <taxon>Bacteria</taxon>
        <taxon>Bacillati</taxon>
        <taxon>Actinomycetota</taxon>
        <taxon>Actinomycetes</taxon>
        <taxon>Kitasatosporales</taxon>
        <taxon>Streptomycetaceae</taxon>
        <taxon>Streptomyces</taxon>
    </lineage>
</organism>
<accession>A0A3M8VWS0</accession>
<dbReference type="InterPro" id="IPR000763">
    <property type="entry name" value="Catalase_peroxidase"/>
</dbReference>
<dbReference type="EC" id="1.11.1.21" evidence="11 13"/>